<dbReference type="Pfam" id="PF20020">
    <property type="entry name" value="DUF6431"/>
    <property type="match status" value="1"/>
</dbReference>
<accession>A0A9X5BKH6</accession>
<comment type="caution">
    <text evidence="2">The sequence shown here is derived from an EMBL/GenBank/DDBJ whole genome shotgun (WGS) entry which is preliminary data.</text>
</comment>
<organism evidence="2 3">
    <name type="scientific">Parablautia muri</name>
    <dbReference type="NCBI Taxonomy" id="2320879"/>
    <lineage>
        <taxon>Bacteria</taxon>
        <taxon>Bacillati</taxon>
        <taxon>Bacillota</taxon>
        <taxon>Clostridia</taxon>
        <taxon>Lachnospirales</taxon>
        <taxon>Lachnospiraceae</taxon>
        <taxon>Parablautia</taxon>
    </lineage>
</organism>
<dbReference type="Proteomes" id="UP001154420">
    <property type="component" value="Unassembled WGS sequence"/>
</dbReference>
<dbReference type="AlphaFoldDB" id="A0A9X5BKH6"/>
<reference evidence="2" key="1">
    <citation type="submission" date="2018-09" db="EMBL/GenBank/DDBJ databases">
        <title>Murine metabolic-syndrome-specific gut microbial biobank.</title>
        <authorList>
            <person name="Liu C."/>
        </authorList>
    </citation>
    <scope>NUCLEOTIDE SEQUENCE</scope>
    <source>
        <strain evidence="2">D42-62</strain>
    </source>
</reference>
<protein>
    <recommendedName>
        <fullName evidence="1">DUF6431 domain-containing protein</fullName>
    </recommendedName>
</protein>
<evidence type="ECO:0000313" key="2">
    <source>
        <dbReference type="EMBL" id="NBJ95406.1"/>
    </source>
</evidence>
<dbReference type="InterPro" id="IPR045536">
    <property type="entry name" value="DUF6431"/>
</dbReference>
<evidence type="ECO:0000313" key="3">
    <source>
        <dbReference type="Proteomes" id="UP001154420"/>
    </source>
</evidence>
<feature type="domain" description="DUF6431" evidence="1">
    <location>
        <begin position="14"/>
        <end position="60"/>
    </location>
</feature>
<evidence type="ECO:0000259" key="1">
    <source>
        <dbReference type="Pfam" id="PF20020"/>
    </source>
</evidence>
<dbReference type="EMBL" id="QZDT01000088">
    <property type="protein sequence ID" value="NBJ95406.1"/>
    <property type="molecule type" value="Genomic_DNA"/>
</dbReference>
<keyword evidence="3" id="KW-1185">Reference proteome</keyword>
<proteinExistence type="predicted"/>
<sequence>MRIYLITSKEESVCPCCGSPLKYRDSRRCVQRKAGGGKEWCLIRRLRCSNDRCRRLHNELLCREDGNIIKTFLQTAPDGAFTGGHKVRAGSADNFGGTGKDLFILAER</sequence>
<name>A0A9X5BKH6_9FIRM</name>
<gene>
    <name evidence="2" type="ORF">D5281_23480</name>
</gene>